<dbReference type="Gene3D" id="3.30.1360.120">
    <property type="entry name" value="Probable tRNA modification gtpase trme, domain 1"/>
    <property type="match status" value="1"/>
</dbReference>
<feature type="domain" description="GCVT N-terminal" evidence="1">
    <location>
        <begin position="31"/>
        <end position="254"/>
    </location>
</feature>
<dbReference type="RefSeq" id="WP_278158416.1">
    <property type="nucleotide sequence ID" value="NZ_CP121252.1"/>
</dbReference>
<gene>
    <name evidence="2" type="ORF">P8192_03060</name>
</gene>
<dbReference type="GO" id="GO:0016740">
    <property type="term" value="F:transferase activity"/>
    <property type="evidence" value="ECO:0007669"/>
    <property type="project" value="UniProtKB-KW"/>
</dbReference>
<dbReference type="Pfam" id="PF01571">
    <property type="entry name" value="GCV_T"/>
    <property type="match status" value="1"/>
</dbReference>
<dbReference type="InterPro" id="IPR006222">
    <property type="entry name" value="GCVT_N"/>
</dbReference>
<reference evidence="2 3" key="1">
    <citation type="submission" date="2023-04" db="EMBL/GenBank/DDBJ databases">
        <title>Funneling lignin-derived compounds into biodiesel using alkali-halophilic Citricoccus sp. P2.</title>
        <authorList>
            <person name="Luo C.-B."/>
        </authorList>
    </citation>
    <scope>NUCLEOTIDE SEQUENCE [LARGE SCALE GENOMIC DNA]</scope>
    <source>
        <strain evidence="2 3">P2</strain>
    </source>
</reference>
<dbReference type="InterPro" id="IPR028896">
    <property type="entry name" value="GcvT/YgfZ/DmdA"/>
</dbReference>
<accession>A0ABY8H7J4</accession>
<organism evidence="2 3">
    <name type="scientific">Citricoccus muralis</name>
    <dbReference type="NCBI Taxonomy" id="169134"/>
    <lineage>
        <taxon>Bacteria</taxon>
        <taxon>Bacillati</taxon>
        <taxon>Actinomycetota</taxon>
        <taxon>Actinomycetes</taxon>
        <taxon>Micrococcales</taxon>
        <taxon>Micrococcaceae</taxon>
        <taxon>Citricoccus</taxon>
    </lineage>
</organism>
<protein>
    <submittedName>
        <fullName evidence="2">Aminomethyl transferase family protein</fullName>
    </submittedName>
</protein>
<evidence type="ECO:0000313" key="3">
    <source>
        <dbReference type="Proteomes" id="UP001219037"/>
    </source>
</evidence>
<dbReference type="InterPro" id="IPR027266">
    <property type="entry name" value="TrmE/GcvT-like"/>
</dbReference>
<evidence type="ECO:0000259" key="1">
    <source>
        <dbReference type="Pfam" id="PF01571"/>
    </source>
</evidence>
<dbReference type="PANTHER" id="PTHR43757:SF2">
    <property type="entry name" value="AMINOMETHYLTRANSFERASE, MITOCHONDRIAL"/>
    <property type="match status" value="1"/>
</dbReference>
<dbReference type="Proteomes" id="UP001219037">
    <property type="component" value="Chromosome"/>
</dbReference>
<dbReference type="EMBL" id="CP121252">
    <property type="protein sequence ID" value="WFP17121.1"/>
    <property type="molecule type" value="Genomic_DNA"/>
</dbReference>
<proteinExistence type="predicted"/>
<name>A0ABY8H7J4_9MICC</name>
<keyword evidence="2" id="KW-0808">Transferase</keyword>
<dbReference type="PANTHER" id="PTHR43757">
    <property type="entry name" value="AMINOMETHYLTRANSFERASE"/>
    <property type="match status" value="1"/>
</dbReference>
<dbReference type="SUPFAM" id="SSF103025">
    <property type="entry name" value="Folate-binding domain"/>
    <property type="match status" value="1"/>
</dbReference>
<evidence type="ECO:0000313" key="2">
    <source>
        <dbReference type="EMBL" id="WFP17121.1"/>
    </source>
</evidence>
<keyword evidence="3" id="KW-1185">Reference proteome</keyword>
<sequence length="457" mass="50912">MTLTATATTTAAEAIATAGSAVDALRNAQAKPTVFPVQAEFTNWRSEQRAWREGVALLDQSHHMTDLFISGPDALRLLSDTGVNNVSRFRPQMAKQFIAVNHEGYLIGDAILVYLEEESFDLVGWHMVLDWVQFIGETGDYDVTFERDASSAVRQGDPTLYRYEVQGPDAEKLMQKVSTIEVAQTRFFGMLEFEIAGRRIPAIRHGMAGQPGFEMWGPWEDREVILQALVEAGAEFDLTRVGSLAYSVANLESAWVPSPPAAIFTGERMEEYLDWLPAARMGSIAGSLDSEDIEDYYLTPFDLGYGFVIDWDHDFIGREALRSHAKAASRKKVTLVWDPEELAAAQRTLYEEGVPAKFINLPKARYGQFQTDRVLHDGRDVGISLDAGYLANEQAFVSLATIEEEFSAPGTAVTLVWGEDPASTKPAVEAHRQIQIRATVQPAPYSRFARENYRRNS</sequence>